<dbReference type="InterPro" id="IPR036909">
    <property type="entry name" value="Cyt_c-like_dom_sf"/>
</dbReference>
<organism evidence="5 6">
    <name type="scientific">Stieleria neptunia</name>
    <dbReference type="NCBI Taxonomy" id="2527979"/>
    <lineage>
        <taxon>Bacteria</taxon>
        <taxon>Pseudomonadati</taxon>
        <taxon>Planctomycetota</taxon>
        <taxon>Planctomycetia</taxon>
        <taxon>Pirellulales</taxon>
        <taxon>Pirellulaceae</taxon>
        <taxon>Stieleria</taxon>
    </lineage>
</organism>
<feature type="domain" description="DUF1549" evidence="2">
    <location>
        <begin position="151"/>
        <end position="354"/>
    </location>
</feature>
<feature type="domain" description="DUF1553" evidence="3">
    <location>
        <begin position="672"/>
        <end position="910"/>
    </location>
</feature>
<feature type="chain" id="PRO_5022033303" evidence="1">
    <location>
        <begin position="33"/>
        <end position="958"/>
    </location>
</feature>
<dbReference type="InterPro" id="IPR011429">
    <property type="entry name" value="Cyt_c_Planctomycete-type"/>
</dbReference>
<dbReference type="Pfam" id="PF07583">
    <property type="entry name" value="PSCyt2"/>
    <property type="match status" value="1"/>
</dbReference>
<evidence type="ECO:0000259" key="4">
    <source>
        <dbReference type="Pfam" id="PF07635"/>
    </source>
</evidence>
<evidence type="ECO:0000256" key="1">
    <source>
        <dbReference type="SAM" id="SignalP"/>
    </source>
</evidence>
<gene>
    <name evidence="5" type="ORF">Enr13x_37030</name>
</gene>
<dbReference type="Proteomes" id="UP000319004">
    <property type="component" value="Chromosome"/>
</dbReference>
<name>A0A518HSK6_9BACT</name>
<evidence type="ECO:0000259" key="3">
    <source>
        <dbReference type="Pfam" id="PF07587"/>
    </source>
</evidence>
<dbReference type="KEGG" id="snep:Enr13x_37030"/>
<feature type="signal peptide" evidence="1">
    <location>
        <begin position="1"/>
        <end position="32"/>
    </location>
</feature>
<evidence type="ECO:0000313" key="5">
    <source>
        <dbReference type="EMBL" id="QDV43843.1"/>
    </source>
</evidence>
<protein>
    <submittedName>
        <fullName evidence="5">Planctomycete cytochrome C</fullName>
    </submittedName>
</protein>
<dbReference type="Pfam" id="PF07587">
    <property type="entry name" value="PSD1"/>
    <property type="match status" value="1"/>
</dbReference>
<keyword evidence="1" id="KW-0732">Signal</keyword>
<dbReference type="GO" id="GO:0009055">
    <property type="term" value="F:electron transfer activity"/>
    <property type="evidence" value="ECO:0007669"/>
    <property type="project" value="InterPro"/>
</dbReference>
<dbReference type="PANTHER" id="PTHR35889">
    <property type="entry name" value="CYCLOINULO-OLIGOSACCHARIDE FRUCTANOTRANSFERASE-RELATED"/>
    <property type="match status" value="1"/>
</dbReference>
<dbReference type="AlphaFoldDB" id="A0A518HSK6"/>
<evidence type="ECO:0000259" key="2">
    <source>
        <dbReference type="Pfam" id="PF07583"/>
    </source>
</evidence>
<dbReference type="InterPro" id="IPR011444">
    <property type="entry name" value="DUF1549"/>
</dbReference>
<accession>A0A518HSK6</accession>
<dbReference type="PANTHER" id="PTHR35889:SF3">
    <property type="entry name" value="F-BOX DOMAIN-CONTAINING PROTEIN"/>
    <property type="match status" value="1"/>
</dbReference>
<keyword evidence="6" id="KW-1185">Reference proteome</keyword>
<proteinExistence type="predicted"/>
<evidence type="ECO:0000313" key="6">
    <source>
        <dbReference type="Proteomes" id="UP000319004"/>
    </source>
</evidence>
<reference evidence="5 6" key="1">
    <citation type="submission" date="2019-03" db="EMBL/GenBank/DDBJ databases">
        <title>Deep-cultivation of Planctomycetes and their phenomic and genomic characterization uncovers novel biology.</title>
        <authorList>
            <person name="Wiegand S."/>
            <person name="Jogler M."/>
            <person name="Boedeker C."/>
            <person name="Pinto D."/>
            <person name="Vollmers J."/>
            <person name="Rivas-Marin E."/>
            <person name="Kohn T."/>
            <person name="Peeters S.H."/>
            <person name="Heuer A."/>
            <person name="Rast P."/>
            <person name="Oberbeckmann S."/>
            <person name="Bunk B."/>
            <person name="Jeske O."/>
            <person name="Meyerdierks A."/>
            <person name="Storesund J.E."/>
            <person name="Kallscheuer N."/>
            <person name="Luecker S."/>
            <person name="Lage O.M."/>
            <person name="Pohl T."/>
            <person name="Merkel B.J."/>
            <person name="Hornburger P."/>
            <person name="Mueller R.-W."/>
            <person name="Bruemmer F."/>
            <person name="Labrenz M."/>
            <person name="Spormann A.M."/>
            <person name="Op den Camp H."/>
            <person name="Overmann J."/>
            <person name="Amann R."/>
            <person name="Jetten M.S.M."/>
            <person name="Mascher T."/>
            <person name="Medema M.H."/>
            <person name="Devos D.P."/>
            <person name="Kaster A.-K."/>
            <person name="Ovreas L."/>
            <person name="Rohde M."/>
            <person name="Galperin M.Y."/>
            <person name="Jogler C."/>
        </authorList>
    </citation>
    <scope>NUCLEOTIDE SEQUENCE [LARGE SCALE GENOMIC DNA]</scope>
    <source>
        <strain evidence="5 6">Enr13</strain>
    </source>
</reference>
<dbReference type="GO" id="GO:0020037">
    <property type="term" value="F:heme binding"/>
    <property type="evidence" value="ECO:0007669"/>
    <property type="project" value="InterPro"/>
</dbReference>
<dbReference type="SUPFAM" id="SSF46626">
    <property type="entry name" value="Cytochrome c"/>
    <property type="match status" value="1"/>
</dbReference>
<dbReference type="Pfam" id="PF07635">
    <property type="entry name" value="PSCyt1"/>
    <property type="match status" value="1"/>
</dbReference>
<dbReference type="RefSeq" id="WP_197456105.1">
    <property type="nucleotide sequence ID" value="NZ_CP037423.1"/>
</dbReference>
<sequence precursor="true">MTTRQAPNGRMVFRIAIPLCLAVGLCGSSATASDISFSGDVRPILAEYCVQCHGPDEQHRQADLRLDIANDSTTAAIVPGDPDASEMILRLTSADPDMQMPPPEMQKRPTAREIEILRRWIDQGAKFEGHWAYQPIRNPEVPEPKGAASTEIDRFIVAALEKNGLTLAPRLDRRRLIRRATFDLIGLPPSPPEVQAFVNDAAPDDQAFAKVIDRLLRSPRYGERWGRHWLDIARYADTHGGSAIGFTRFPFSYTYRDYVIAAFNEDLPYDKFVLQQLAADQLDLPDNDPALAALGFLTVGMQFRSVHDLIDDQIDVVTRGLMGVTVACARCHDHKFDEIPTTDYYALYATLASSESPDELPVLGEPPLTDPLRDYQRQLVKRQTIYRDMARDQMEVMRNRLRSQVGLYLTELAKGVPEQDLSAAFLSYRTDDVRPVVLHRWRIYLNTLSEQDPVFFAWVRLQETPAEQFQAACEGLVQTLKAENGDPAKFKDLHNMSVEAPKWNPRVLDALEESKPASLIELAEAYGKLFAEVHLGWLTALHEASLEATPAGDLITDEDPRHAEINSAINQQLRRHLYESGTPTDVPDELAAKMLNRTVSDKLSGKRGTIHNLHLNAPGSPPRGMVLAESEAPPETRVFLRGNPIRRGERVEARFLTAVAPHNPTPFADGQRRRGLADAIVDPENPLTRRVIVNWIWRHHFGLGLVRTPDDLGTRGTPPTHPQLLDHLATAFADDGWSIKKMHRRIMLSDVYQQASVENTEARRRDAENRLLWRMPRKRLDMESMRDALLAVSGELNTTTMGGRPFDLEADPVVPRRSVYAFINRDIISSLSSTFDGADPTSCTVKRPDTIVPQQTLYALNSAFVQDRAAAVAELAVDAAATNTDRVEWLYERIYLRQPDQQERDLAIAFVTRPQRQVETPDEDATEVASVAAVANETDRWAQLAHAMLASNEFVFLD</sequence>
<dbReference type="EMBL" id="CP037423">
    <property type="protein sequence ID" value="QDV43843.1"/>
    <property type="molecule type" value="Genomic_DNA"/>
</dbReference>
<feature type="domain" description="Cytochrome C Planctomycete-type" evidence="4">
    <location>
        <begin position="49"/>
        <end position="104"/>
    </location>
</feature>
<dbReference type="InterPro" id="IPR022655">
    <property type="entry name" value="DUF1553"/>
</dbReference>